<dbReference type="OrthoDB" id="777189at2759"/>
<dbReference type="InterPro" id="IPR003657">
    <property type="entry name" value="WRKY_dom"/>
</dbReference>
<feature type="compositionally biased region" description="Pro residues" evidence="6">
    <location>
        <begin position="123"/>
        <end position="135"/>
    </location>
</feature>
<feature type="compositionally biased region" description="Basic residues" evidence="6">
    <location>
        <begin position="229"/>
        <end position="246"/>
    </location>
</feature>
<dbReference type="InterPro" id="IPR044810">
    <property type="entry name" value="WRKY_plant"/>
</dbReference>
<dbReference type="InterPro" id="IPR036576">
    <property type="entry name" value="WRKY_dom_sf"/>
</dbReference>
<gene>
    <name evidence="8" type="ORF">HU200_061179</name>
</gene>
<protein>
    <recommendedName>
        <fullName evidence="7">WRKY domain-containing protein</fullName>
    </recommendedName>
</protein>
<dbReference type="GO" id="GO:0003700">
    <property type="term" value="F:DNA-binding transcription factor activity"/>
    <property type="evidence" value="ECO:0007669"/>
    <property type="project" value="InterPro"/>
</dbReference>
<evidence type="ECO:0000259" key="7">
    <source>
        <dbReference type="PROSITE" id="PS50811"/>
    </source>
</evidence>
<feature type="compositionally biased region" description="Low complexity" evidence="6">
    <location>
        <begin position="247"/>
        <end position="274"/>
    </location>
</feature>
<accession>A0A835DWU5</accession>
<feature type="compositionally biased region" description="Polar residues" evidence="6">
    <location>
        <begin position="163"/>
        <end position="174"/>
    </location>
</feature>
<dbReference type="SMART" id="SM00774">
    <property type="entry name" value="WRKY"/>
    <property type="match status" value="1"/>
</dbReference>
<evidence type="ECO:0000313" key="9">
    <source>
        <dbReference type="Proteomes" id="UP000636709"/>
    </source>
</evidence>
<feature type="compositionally biased region" description="Low complexity" evidence="6">
    <location>
        <begin position="104"/>
        <end position="122"/>
    </location>
</feature>
<proteinExistence type="predicted"/>
<keyword evidence="4" id="KW-0804">Transcription</keyword>
<evidence type="ECO:0000256" key="1">
    <source>
        <dbReference type="ARBA" id="ARBA00004123"/>
    </source>
</evidence>
<keyword evidence="5" id="KW-0539">Nucleus</keyword>
<organism evidence="8 9">
    <name type="scientific">Digitaria exilis</name>
    <dbReference type="NCBI Taxonomy" id="1010633"/>
    <lineage>
        <taxon>Eukaryota</taxon>
        <taxon>Viridiplantae</taxon>
        <taxon>Streptophyta</taxon>
        <taxon>Embryophyta</taxon>
        <taxon>Tracheophyta</taxon>
        <taxon>Spermatophyta</taxon>
        <taxon>Magnoliopsida</taxon>
        <taxon>Liliopsida</taxon>
        <taxon>Poales</taxon>
        <taxon>Poaceae</taxon>
        <taxon>PACMAD clade</taxon>
        <taxon>Panicoideae</taxon>
        <taxon>Panicodae</taxon>
        <taxon>Paniceae</taxon>
        <taxon>Anthephorinae</taxon>
        <taxon>Digitaria</taxon>
    </lineage>
</organism>
<keyword evidence="2" id="KW-0805">Transcription regulation</keyword>
<sequence length="339" mass="35352">MLQIKKQPPPEAGDFDFLSDPAEQQPEIQPWRGGSGGAYEHLAFQEAAAAGIRSLELLASSLSPRAAGRPESPPLGQIADQAVSRFRRVINLLDRTGHARFRRAPPSASAAASFPVAAETTPPASPHPAPPPPPAPEKKIMTLDFTKPCPALSPPAKQAPALSGTSTSFLSSVTAGGEGSVSKGNSLAVSSGKPPLPKRKLPATSGAPAAGAHPHHHHHGESGAAGRCHCSRKPKRSRHGVSRRTVRVPATAAPTAALGSQQASPASSDIPSDDYSWRKYGQKPIKGSPYPRGYYRCSSAKGCPARKHVERAADDPAMLVVTYEGDHRHDGAGAGVRAA</sequence>
<dbReference type="SUPFAM" id="SSF118290">
    <property type="entry name" value="WRKY DNA-binding domain"/>
    <property type="match status" value="1"/>
</dbReference>
<evidence type="ECO:0000256" key="4">
    <source>
        <dbReference type="ARBA" id="ARBA00023163"/>
    </source>
</evidence>
<dbReference type="Pfam" id="PF03106">
    <property type="entry name" value="WRKY"/>
    <property type="match status" value="1"/>
</dbReference>
<dbReference type="PANTHER" id="PTHR31282">
    <property type="entry name" value="WRKY TRANSCRIPTION FACTOR 21-RELATED"/>
    <property type="match status" value="1"/>
</dbReference>
<comment type="subcellular location">
    <subcellularLocation>
        <location evidence="1">Nucleus</location>
    </subcellularLocation>
</comment>
<evidence type="ECO:0000313" key="8">
    <source>
        <dbReference type="EMBL" id="KAF8655432.1"/>
    </source>
</evidence>
<dbReference type="Pfam" id="PF10533">
    <property type="entry name" value="Plant_zn_clust"/>
    <property type="match status" value="1"/>
</dbReference>
<keyword evidence="3" id="KW-0238">DNA-binding</keyword>
<feature type="region of interest" description="Disordered" evidence="6">
    <location>
        <begin position="101"/>
        <end position="288"/>
    </location>
</feature>
<dbReference type="EMBL" id="JACEFO010002588">
    <property type="protein sequence ID" value="KAF8655432.1"/>
    <property type="molecule type" value="Genomic_DNA"/>
</dbReference>
<dbReference type="FunFam" id="2.20.25.80:FF:000004">
    <property type="entry name" value="WRKY transcription factor 65"/>
    <property type="match status" value="1"/>
</dbReference>
<evidence type="ECO:0000256" key="6">
    <source>
        <dbReference type="SAM" id="MobiDB-lite"/>
    </source>
</evidence>
<feature type="domain" description="WRKY" evidence="7">
    <location>
        <begin position="266"/>
        <end position="332"/>
    </location>
</feature>
<dbReference type="AlphaFoldDB" id="A0A835DWU5"/>
<dbReference type="GO" id="GO:0043565">
    <property type="term" value="F:sequence-specific DNA binding"/>
    <property type="evidence" value="ECO:0007669"/>
    <property type="project" value="InterPro"/>
</dbReference>
<reference evidence="8" key="1">
    <citation type="submission" date="2020-07" db="EMBL/GenBank/DDBJ databases">
        <title>Genome sequence and genetic diversity analysis of an under-domesticated orphan crop, white fonio (Digitaria exilis).</title>
        <authorList>
            <person name="Bennetzen J.L."/>
            <person name="Chen S."/>
            <person name="Ma X."/>
            <person name="Wang X."/>
            <person name="Yssel A.E.J."/>
            <person name="Chaluvadi S.R."/>
            <person name="Johnson M."/>
            <person name="Gangashetty P."/>
            <person name="Hamidou F."/>
            <person name="Sanogo M.D."/>
            <person name="Zwaenepoel A."/>
            <person name="Wallace J."/>
            <person name="Van De Peer Y."/>
            <person name="Van Deynze A."/>
        </authorList>
    </citation>
    <scope>NUCLEOTIDE SEQUENCE</scope>
    <source>
        <tissue evidence="8">Leaves</tissue>
    </source>
</reference>
<evidence type="ECO:0000256" key="3">
    <source>
        <dbReference type="ARBA" id="ARBA00023125"/>
    </source>
</evidence>
<comment type="caution">
    <text evidence="8">The sequence shown here is derived from an EMBL/GenBank/DDBJ whole genome shotgun (WGS) entry which is preliminary data.</text>
</comment>
<dbReference type="InterPro" id="IPR018872">
    <property type="entry name" value="Zn-cluster-dom"/>
</dbReference>
<dbReference type="GO" id="GO:0005634">
    <property type="term" value="C:nucleus"/>
    <property type="evidence" value="ECO:0007669"/>
    <property type="project" value="UniProtKB-SubCell"/>
</dbReference>
<feature type="region of interest" description="Disordered" evidence="6">
    <location>
        <begin position="1"/>
        <end position="37"/>
    </location>
</feature>
<evidence type="ECO:0000256" key="2">
    <source>
        <dbReference type="ARBA" id="ARBA00023015"/>
    </source>
</evidence>
<dbReference type="PROSITE" id="PS50811">
    <property type="entry name" value="WRKY"/>
    <property type="match status" value="1"/>
</dbReference>
<evidence type="ECO:0000256" key="5">
    <source>
        <dbReference type="ARBA" id="ARBA00023242"/>
    </source>
</evidence>
<name>A0A835DWU5_9POAL</name>
<dbReference type="Proteomes" id="UP000636709">
    <property type="component" value="Unassembled WGS sequence"/>
</dbReference>
<dbReference type="Gene3D" id="2.20.25.80">
    <property type="entry name" value="WRKY domain"/>
    <property type="match status" value="1"/>
</dbReference>
<keyword evidence="9" id="KW-1185">Reference proteome</keyword>